<dbReference type="Gene3D" id="2.150.10.10">
    <property type="entry name" value="Serralysin-like metalloprotease, C-terminal"/>
    <property type="match status" value="2"/>
</dbReference>
<dbReference type="GO" id="GO:0004035">
    <property type="term" value="F:alkaline phosphatase activity"/>
    <property type="evidence" value="ECO:0007669"/>
    <property type="project" value="UniProtKB-EC"/>
</dbReference>
<dbReference type="Pfam" id="PF08548">
    <property type="entry name" value="Peptidase_M10_C"/>
    <property type="match status" value="1"/>
</dbReference>
<evidence type="ECO:0000256" key="2">
    <source>
        <dbReference type="ARBA" id="ARBA00004613"/>
    </source>
</evidence>
<reference evidence="8" key="1">
    <citation type="submission" date="2016-10" db="EMBL/GenBank/DDBJ databases">
        <authorList>
            <person name="de Groot N.N."/>
        </authorList>
    </citation>
    <scope>NUCLEOTIDE SEQUENCE</scope>
</reference>
<dbReference type="InterPro" id="IPR050557">
    <property type="entry name" value="RTX_toxin/Mannuronan_C5-epim"/>
</dbReference>
<evidence type="ECO:0000256" key="3">
    <source>
        <dbReference type="ARBA" id="ARBA00022525"/>
    </source>
</evidence>
<dbReference type="PANTHER" id="PTHR38340:SF1">
    <property type="entry name" value="S-LAYER PROTEIN"/>
    <property type="match status" value="1"/>
</dbReference>
<dbReference type="InterPro" id="IPR013517">
    <property type="entry name" value="FG-GAP"/>
</dbReference>
<dbReference type="InterPro" id="IPR011049">
    <property type="entry name" value="Serralysin-like_metalloprot_C"/>
</dbReference>
<keyword evidence="4" id="KW-0732">Signal</keyword>
<evidence type="ECO:0000256" key="5">
    <source>
        <dbReference type="ARBA" id="ARBA00022737"/>
    </source>
</evidence>
<organism evidence="8">
    <name type="scientific">hydrothermal vent metagenome</name>
    <dbReference type="NCBI Taxonomy" id="652676"/>
    <lineage>
        <taxon>unclassified sequences</taxon>
        <taxon>metagenomes</taxon>
        <taxon>ecological metagenomes</taxon>
    </lineage>
</organism>
<dbReference type="GO" id="GO:0005509">
    <property type="term" value="F:calcium ion binding"/>
    <property type="evidence" value="ECO:0007669"/>
    <property type="project" value="InterPro"/>
</dbReference>
<dbReference type="EMBL" id="FPIA01000164">
    <property type="protein sequence ID" value="SFV89520.1"/>
    <property type="molecule type" value="Genomic_DNA"/>
</dbReference>
<dbReference type="Gene3D" id="2.130.10.130">
    <property type="entry name" value="Integrin alpha, N-terminal"/>
    <property type="match status" value="1"/>
</dbReference>
<keyword evidence="3" id="KW-0964">Secreted</keyword>
<dbReference type="EC" id="3.1.3.1" evidence="8"/>
<evidence type="ECO:0000256" key="1">
    <source>
        <dbReference type="ARBA" id="ARBA00001913"/>
    </source>
</evidence>
<dbReference type="PRINTS" id="PR00313">
    <property type="entry name" value="CABNDNGRPT"/>
</dbReference>
<dbReference type="SUPFAM" id="SSF51120">
    <property type="entry name" value="beta-Roll"/>
    <property type="match status" value="2"/>
</dbReference>
<dbReference type="GO" id="GO:0005615">
    <property type="term" value="C:extracellular space"/>
    <property type="evidence" value="ECO:0007669"/>
    <property type="project" value="InterPro"/>
</dbReference>
<sequence>MGYFSAPTLADIDGDGDLDLVVGEEGGKLFYYKNTDTTVKHTNPTYINQTGGSNPFKDIDVGDLSKLTLADIDGDGDLDLVIGESYGTLHYYKNTDTTAGHTSPTYTVQTGGNNPFKGVNVGIFAAPTLADINSDGNLDLVIGASSGALRYYYNQFFSVDTQAPTVDNITRNADSNLLIVNFNESLNPAAPDKSAFTVTGKTIISTAISDNVLTLTLDSLATTDVITFSYTKPSSGNTLKNTLGNETPNLINYHIGGSAADTITGSNAADIITGNGGDDILTGGDGDDTLSGGEGGDTLKGGDGDDILMGGKGNDWVQGNEGNDTLIGGEGDDWLLGGEGNDILTGGSGTNTYEGGAGNDIFDFDNVNGSPLFGQETINDFVIGEDKIDLRGVFGSVAGNITAENLDRYIFAIDNNSKQTLLFINIQGDHKMEGLLEALDYADMRVHVYSTTSTSSNVTAEFNNGNLGEYILG</sequence>
<evidence type="ECO:0000256" key="6">
    <source>
        <dbReference type="SAM" id="MobiDB-lite"/>
    </source>
</evidence>
<dbReference type="AlphaFoldDB" id="A0A1W1E6H5"/>
<dbReference type="SUPFAM" id="SSF69318">
    <property type="entry name" value="Integrin alpha N-terminal domain"/>
    <property type="match status" value="1"/>
</dbReference>
<feature type="domain" description="Peptidase M10 serralysin C-terminal" evidence="7">
    <location>
        <begin position="327"/>
        <end position="434"/>
    </location>
</feature>
<dbReference type="Pfam" id="PF00353">
    <property type="entry name" value="HemolysinCabind"/>
    <property type="match status" value="2"/>
</dbReference>
<keyword evidence="8" id="KW-0378">Hydrolase</keyword>
<dbReference type="PANTHER" id="PTHR38340">
    <property type="entry name" value="S-LAYER PROTEIN"/>
    <property type="match status" value="1"/>
</dbReference>
<dbReference type="InterPro" id="IPR001343">
    <property type="entry name" value="Hemolysn_Ca-bd"/>
</dbReference>
<dbReference type="InterPro" id="IPR013858">
    <property type="entry name" value="Peptidase_M10B_C"/>
</dbReference>
<feature type="compositionally biased region" description="Gly residues" evidence="6">
    <location>
        <begin position="292"/>
        <end position="301"/>
    </location>
</feature>
<name>A0A1W1E6H5_9ZZZZ</name>
<proteinExistence type="predicted"/>
<feature type="region of interest" description="Disordered" evidence="6">
    <location>
        <begin position="284"/>
        <end position="304"/>
    </location>
</feature>
<comment type="subcellular location">
    <subcellularLocation>
        <location evidence="2">Secreted</location>
    </subcellularLocation>
</comment>
<protein>
    <submittedName>
        <fullName evidence="8">Alkaline phosphatase</fullName>
        <ecNumber evidence="8">3.1.3.1</ecNumber>
    </submittedName>
</protein>
<evidence type="ECO:0000259" key="7">
    <source>
        <dbReference type="Pfam" id="PF08548"/>
    </source>
</evidence>
<evidence type="ECO:0000256" key="4">
    <source>
        <dbReference type="ARBA" id="ARBA00022729"/>
    </source>
</evidence>
<evidence type="ECO:0000313" key="8">
    <source>
        <dbReference type="EMBL" id="SFV89520.1"/>
    </source>
</evidence>
<keyword evidence="5" id="KW-0677">Repeat</keyword>
<accession>A0A1W1E6H5</accession>
<dbReference type="PROSITE" id="PS00330">
    <property type="entry name" value="HEMOLYSIN_CALCIUM"/>
    <property type="match status" value="1"/>
</dbReference>
<dbReference type="InterPro" id="IPR028994">
    <property type="entry name" value="Integrin_alpha_N"/>
</dbReference>
<gene>
    <name evidence="8" type="ORF">MNB_SUP05-SYMBIONT-7-185</name>
</gene>
<comment type="cofactor">
    <cofactor evidence="1">
        <name>Ca(2+)</name>
        <dbReference type="ChEBI" id="CHEBI:29108"/>
    </cofactor>
</comment>
<dbReference type="Pfam" id="PF13517">
    <property type="entry name" value="FG-GAP_3"/>
    <property type="match status" value="1"/>
</dbReference>
<dbReference type="InterPro" id="IPR018511">
    <property type="entry name" value="Hemolysin-typ_Ca-bd_CS"/>
</dbReference>